<evidence type="ECO:0000256" key="6">
    <source>
        <dbReference type="SAM" id="Phobius"/>
    </source>
</evidence>
<dbReference type="CDD" id="cd07731">
    <property type="entry name" value="ComA-like_MBL-fold"/>
    <property type="match status" value="1"/>
</dbReference>
<gene>
    <name evidence="9" type="ORF">J4H92_13125</name>
</gene>
<dbReference type="InterPro" id="IPR036866">
    <property type="entry name" value="RibonucZ/Hydroxyglut_hydro"/>
</dbReference>
<dbReference type="Pfam" id="PF03772">
    <property type="entry name" value="Competence"/>
    <property type="match status" value="1"/>
</dbReference>
<comment type="caution">
    <text evidence="9">The sequence shown here is derived from an EMBL/GenBank/DDBJ whole genome shotgun (WGS) entry which is preliminary data.</text>
</comment>
<evidence type="ECO:0000259" key="7">
    <source>
        <dbReference type="Pfam" id="PF00753"/>
    </source>
</evidence>
<dbReference type="InterPro" id="IPR001279">
    <property type="entry name" value="Metallo-B-lactamas"/>
</dbReference>
<dbReference type="EMBL" id="JAGDYM010000015">
    <property type="protein sequence ID" value="MBO1902887.1"/>
    <property type="molecule type" value="Genomic_DNA"/>
</dbReference>
<keyword evidence="4 6" id="KW-1133">Transmembrane helix</keyword>
<feature type="transmembrane region" description="Helical" evidence="6">
    <location>
        <begin position="182"/>
        <end position="201"/>
    </location>
</feature>
<evidence type="ECO:0000313" key="10">
    <source>
        <dbReference type="Proteomes" id="UP000664382"/>
    </source>
</evidence>
<evidence type="ECO:0000256" key="3">
    <source>
        <dbReference type="ARBA" id="ARBA00022692"/>
    </source>
</evidence>
<evidence type="ECO:0000256" key="4">
    <source>
        <dbReference type="ARBA" id="ARBA00022989"/>
    </source>
</evidence>
<dbReference type="InterPro" id="IPR004477">
    <property type="entry name" value="ComEC_N"/>
</dbReference>
<feature type="transmembrane region" description="Helical" evidence="6">
    <location>
        <begin position="87"/>
        <end position="106"/>
    </location>
</feature>
<dbReference type="NCBIfam" id="TIGR00360">
    <property type="entry name" value="ComEC_N-term"/>
    <property type="match status" value="1"/>
</dbReference>
<evidence type="ECO:0000313" key="9">
    <source>
        <dbReference type="EMBL" id="MBO1902887.1"/>
    </source>
</evidence>
<feature type="transmembrane region" description="Helical" evidence="6">
    <location>
        <begin position="241"/>
        <end position="266"/>
    </location>
</feature>
<sequence>MARGSPELLEPASSAGFGVDVHEIRERESGGPSALLGGLAAELRTGLRNAAERMPGTELVPGFAVGDTSLVSEDLDEAMLASSLTHLTAVSGANCALVVGAISWVLAGLGAGRRLRPLLAAAALGLFVTVVGPDASVQRAAVMAAVILVSGFGGKRANALPALGLAMLVLLLADPWQALQPGFALSVVATAGILLMAAPIADRLRSLVRLPAAFALPVSVALAAQLACGPLLLLLQPGIPAVGVVANAIAAPAAPLGTGLGLVSALLLQTAPALGDVALFCAGLPARWVAATARVSAELPAGRWHWPGGWNGALLLVACQTALLLAWALRHGHIGLPGGARATRRRPWRAAPHVPLRVRLASTALSGLGLGTIAAITLLAPSAARLSVPHDWAVVACDVGQGDGLLLRDPDLPDEVMLVDTGDDPALIGACLERFGVDRIALAVLSHDDGDHVGALPALLDRIDAALIAPAVRGEETARREVVRRLEAAQIPYRIGRRGLRSSGAAGPAWEVLAPAAGRAPPDTNSASLVMRVAVGRARVLLLGDTGAEEQRELLRSGTELAAEVIKVAHHGSRDQDPGLPAAVGAEWALVSVGTGNGYGHPVPETLAALVDVGARPLRTDLHGSIALVALAGGGLEPWVERAEGDASEARP</sequence>
<dbReference type="PANTHER" id="PTHR30619:SF1">
    <property type="entry name" value="RECOMBINATION PROTEIN 2"/>
    <property type="match status" value="1"/>
</dbReference>
<dbReference type="Gene3D" id="3.60.15.10">
    <property type="entry name" value="Ribonuclease Z/Hydroxyacylglutathione hydrolase-like"/>
    <property type="match status" value="1"/>
</dbReference>
<keyword evidence="3 6" id="KW-0812">Transmembrane</keyword>
<evidence type="ECO:0000256" key="1">
    <source>
        <dbReference type="ARBA" id="ARBA00004651"/>
    </source>
</evidence>
<accession>A0A939MQK5</accession>
<evidence type="ECO:0000256" key="5">
    <source>
        <dbReference type="ARBA" id="ARBA00023136"/>
    </source>
</evidence>
<evidence type="ECO:0000259" key="8">
    <source>
        <dbReference type="Pfam" id="PF03772"/>
    </source>
</evidence>
<feature type="transmembrane region" description="Helical" evidence="6">
    <location>
        <begin position="158"/>
        <end position="176"/>
    </location>
</feature>
<comment type="subcellular location">
    <subcellularLocation>
        <location evidence="1">Cell membrane</location>
        <topology evidence="1">Multi-pass membrane protein</topology>
    </subcellularLocation>
</comment>
<keyword evidence="2" id="KW-1003">Cell membrane</keyword>
<keyword evidence="10" id="KW-1185">Reference proteome</keyword>
<dbReference type="InterPro" id="IPR052159">
    <property type="entry name" value="Competence_DNA_uptake"/>
</dbReference>
<protein>
    <submittedName>
        <fullName evidence="9">ComEC/Rec2 family competence protein</fullName>
    </submittedName>
</protein>
<organism evidence="9 10">
    <name type="scientific">Leucobacter weissii</name>
    <dbReference type="NCBI Taxonomy" id="1983706"/>
    <lineage>
        <taxon>Bacteria</taxon>
        <taxon>Bacillati</taxon>
        <taxon>Actinomycetota</taxon>
        <taxon>Actinomycetes</taxon>
        <taxon>Micrococcales</taxon>
        <taxon>Microbacteriaceae</taxon>
        <taxon>Leucobacter</taxon>
    </lineage>
</organism>
<proteinExistence type="predicted"/>
<reference evidence="9" key="1">
    <citation type="submission" date="2021-03" db="EMBL/GenBank/DDBJ databases">
        <title>Leucobacter chromiisoli sp. nov., isolated from chromium-containing soil of chemical plant.</title>
        <authorList>
            <person name="Xu Z."/>
        </authorList>
    </citation>
    <scope>NUCLEOTIDE SEQUENCE</scope>
    <source>
        <strain evidence="9">S27</strain>
    </source>
</reference>
<dbReference type="SUPFAM" id="SSF56281">
    <property type="entry name" value="Metallo-hydrolase/oxidoreductase"/>
    <property type="match status" value="1"/>
</dbReference>
<evidence type="ECO:0000256" key="2">
    <source>
        <dbReference type="ARBA" id="ARBA00022475"/>
    </source>
</evidence>
<dbReference type="AlphaFoldDB" id="A0A939MQK5"/>
<dbReference type="GO" id="GO:0005886">
    <property type="term" value="C:plasma membrane"/>
    <property type="evidence" value="ECO:0007669"/>
    <property type="project" value="UniProtKB-SubCell"/>
</dbReference>
<dbReference type="PANTHER" id="PTHR30619">
    <property type="entry name" value="DNA INTERNALIZATION/COMPETENCE PROTEIN COMEC/REC2"/>
    <property type="match status" value="1"/>
</dbReference>
<feature type="transmembrane region" description="Helical" evidence="6">
    <location>
        <begin position="118"/>
        <end position="137"/>
    </location>
</feature>
<feature type="domain" description="ComEC/Rec2-related protein" evidence="8">
    <location>
        <begin position="64"/>
        <end position="327"/>
    </location>
</feature>
<dbReference type="InterPro" id="IPR035681">
    <property type="entry name" value="ComA-like_MBL"/>
</dbReference>
<dbReference type="Proteomes" id="UP000664382">
    <property type="component" value="Unassembled WGS sequence"/>
</dbReference>
<feature type="domain" description="Metallo-beta-lactamase" evidence="7">
    <location>
        <begin position="406"/>
        <end position="573"/>
    </location>
</feature>
<feature type="transmembrane region" description="Helical" evidence="6">
    <location>
        <begin position="213"/>
        <end position="235"/>
    </location>
</feature>
<keyword evidence="5 6" id="KW-0472">Membrane</keyword>
<name>A0A939MQK5_9MICO</name>
<dbReference type="Pfam" id="PF00753">
    <property type="entry name" value="Lactamase_B"/>
    <property type="match status" value="1"/>
</dbReference>